<dbReference type="VEuPathDB" id="FungiDB:PV07_07979"/>
<gene>
    <name evidence="2" type="ORF">PV07_07979</name>
</gene>
<dbReference type="RefSeq" id="XP_016248519.1">
    <property type="nucleotide sequence ID" value="XM_016395100.1"/>
</dbReference>
<feature type="region of interest" description="Disordered" evidence="1">
    <location>
        <begin position="1"/>
        <end position="67"/>
    </location>
</feature>
<dbReference type="OrthoDB" id="4121173at2759"/>
<accession>A0A0D2CB73</accession>
<organism evidence="2 3">
    <name type="scientific">Cladophialophora immunda</name>
    <dbReference type="NCBI Taxonomy" id="569365"/>
    <lineage>
        <taxon>Eukaryota</taxon>
        <taxon>Fungi</taxon>
        <taxon>Dikarya</taxon>
        <taxon>Ascomycota</taxon>
        <taxon>Pezizomycotina</taxon>
        <taxon>Eurotiomycetes</taxon>
        <taxon>Chaetothyriomycetidae</taxon>
        <taxon>Chaetothyriales</taxon>
        <taxon>Herpotrichiellaceae</taxon>
        <taxon>Cladophialophora</taxon>
    </lineage>
</organism>
<evidence type="ECO:0000313" key="2">
    <source>
        <dbReference type="EMBL" id="KIW28303.1"/>
    </source>
</evidence>
<dbReference type="AlphaFoldDB" id="A0A0D2CB73"/>
<name>A0A0D2CB73_9EURO</name>
<protein>
    <submittedName>
        <fullName evidence="2">Uncharacterized protein</fullName>
    </submittedName>
</protein>
<dbReference type="GeneID" id="27347173"/>
<evidence type="ECO:0000256" key="1">
    <source>
        <dbReference type="SAM" id="MobiDB-lite"/>
    </source>
</evidence>
<dbReference type="EMBL" id="KN847043">
    <property type="protein sequence ID" value="KIW28303.1"/>
    <property type="molecule type" value="Genomic_DNA"/>
</dbReference>
<feature type="compositionally biased region" description="Polar residues" evidence="1">
    <location>
        <begin position="203"/>
        <end position="212"/>
    </location>
</feature>
<keyword evidence="3" id="KW-1185">Reference proteome</keyword>
<dbReference type="Proteomes" id="UP000054466">
    <property type="component" value="Unassembled WGS sequence"/>
</dbReference>
<reference evidence="2 3" key="1">
    <citation type="submission" date="2015-01" db="EMBL/GenBank/DDBJ databases">
        <title>The Genome Sequence of Cladophialophora immunda CBS83496.</title>
        <authorList>
            <consortium name="The Broad Institute Genomics Platform"/>
            <person name="Cuomo C."/>
            <person name="de Hoog S."/>
            <person name="Gorbushina A."/>
            <person name="Stielow B."/>
            <person name="Teixiera M."/>
            <person name="Abouelleil A."/>
            <person name="Chapman S.B."/>
            <person name="Priest M."/>
            <person name="Young S.K."/>
            <person name="Wortman J."/>
            <person name="Nusbaum C."/>
            <person name="Birren B."/>
        </authorList>
    </citation>
    <scope>NUCLEOTIDE SEQUENCE [LARGE SCALE GENOMIC DNA]</scope>
    <source>
        <strain evidence="2 3">CBS 83496</strain>
    </source>
</reference>
<feature type="region of interest" description="Disordered" evidence="1">
    <location>
        <begin position="177"/>
        <end position="212"/>
    </location>
</feature>
<evidence type="ECO:0000313" key="3">
    <source>
        <dbReference type="Proteomes" id="UP000054466"/>
    </source>
</evidence>
<sequence>MSSPSTSEEALSPTTTRSSTKSNMKIAMPPPPSAFVHPSPAYIIAPTPSPSQNPSDASWHPQGHHHHHIHIATPHPLAAAATFLDKHVPLFAQHHAEFAAQHEARAAKREARRSRVESPIPELDAEHAMAASGGAVGAAIHSATAMGTAAALGEESQRALDPAAWNEVLAKREAARLRSGSNIAPGGDERFAHVEAGSDSESKNSGSPAITP</sequence>
<proteinExistence type="predicted"/>
<feature type="compositionally biased region" description="Polar residues" evidence="1">
    <location>
        <begin position="1"/>
        <end position="23"/>
    </location>
</feature>
<dbReference type="HOGENOM" id="CLU_1272153_0_0_1"/>